<keyword evidence="1" id="KW-0732">Signal</keyword>
<evidence type="ECO:0008006" key="4">
    <source>
        <dbReference type="Google" id="ProtNLM"/>
    </source>
</evidence>
<evidence type="ECO:0000313" key="2">
    <source>
        <dbReference type="EMBL" id="PMQ18804.1"/>
    </source>
</evidence>
<comment type="caution">
    <text evidence="2">The sequence shown here is derived from an EMBL/GenBank/DDBJ whole genome shotgun (WGS) entry which is preliminary data.</text>
</comment>
<evidence type="ECO:0000313" key="3">
    <source>
        <dbReference type="Proteomes" id="UP000235739"/>
    </source>
</evidence>
<evidence type="ECO:0000256" key="1">
    <source>
        <dbReference type="SAM" id="SignalP"/>
    </source>
</evidence>
<name>A0A2N7RY40_9MICC</name>
<feature type="chain" id="PRO_5014601214" description="Secreted protein" evidence="1">
    <location>
        <begin position="32"/>
        <end position="217"/>
    </location>
</feature>
<protein>
    <recommendedName>
        <fullName evidence="4">Secreted protein</fullName>
    </recommendedName>
</protein>
<dbReference type="AlphaFoldDB" id="A0A2N7RY40"/>
<reference evidence="2 3" key="1">
    <citation type="journal article" date="2017" name="Elife">
        <title>Extensive horizontal gene transfer in cheese-associated bacteria.</title>
        <authorList>
            <person name="Bonham K.S."/>
            <person name="Wolfe B.E."/>
            <person name="Dutton R.J."/>
        </authorList>
    </citation>
    <scope>NUCLEOTIDE SEQUENCE [LARGE SCALE GENOMIC DNA]</scope>
    <source>
        <strain evidence="2 3">JB182</strain>
    </source>
</reference>
<dbReference type="Proteomes" id="UP000235739">
    <property type="component" value="Unassembled WGS sequence"/>
</dbReference>
<proteinExistence type="predicted"/>
<organism evidence="2 3">
    <name type="scientific">Glutamicibacter arilaitensis</name>
    <dbReference type="NCBI Taxonomy" id="256701"/>
    <lineage>
        <taxon>Bacteria</taxon>
        <taxon>Bacillati</taxon>
        <taxon>Actinomycetota</taxon>
        <taxon>Actinomycetes</taxon>
        <taxon>Micrococcales</taxon>
        <taxon>Micrococcaceae</taxon>
        <taxon>Glutamicibacter</taxon>
    </lineage>
</organism>
<feature type="signal peptide" evidence="1">
    <location>
        <begin position="1"/>
        <end position="31"/>
    </location>
</feature>
<dbReference type="EMBL" id="PNQX01000003">
    <property type="protein sequence ID" value="PMQ18804.1"/>
    <property type="molecule type" value="Genomic_DNA"/>
</dbReference>
<dbReference type="RefSeq" id="WP_102598987.1">
    <property type="nucleotide sequence ID" value="NZ_JABUYH010000135.1"/>
</dbReference>
<accession>A0A2N7RY40</accession>
<gene>
    <name evidence="2" type="ORF">CIK84_15525</name>
</gene>
<sequence>MHAKGQYIRRALGTVLAIPMVLGLALQPATAAPQEHVAVSAPVSATSSKAGSVKVCDGNTVRPTDAAGNPLPKRVLKLMLKQVSQICDETSSEGVDDKDIFAQSDSDVELFGDFGYAYLAAYATYRADTLSVYFTAAASSIPSGYHSLSCIYRQEPTSGGYGAWQSCGASSGSGTYLTTSTASFCPIPGTRWHAHAALYKGYDDVLKQTDDDWVIAG</sequence>